<sequence>MTAGFSVSSISDSGTNKTMGSSSTVLLLFFMSVQLLAFSRANEVTTLRGIDLERPVLEVPPIPLPGHLAAHGVKDNSPCERVRVSGHSRLKLGSYASSFHITLVPSTVIPERFHNRIQVCLHRNNSLQWCQCEKDEWKTVQKGMWHAVMSPYEERYIDVRFTGEVSGSVTVAVEEDFHRWRLICLALGCVLLFLAPIISSSVQFYYSSSMAVGIFLVIIILLFQGMKLLPTGRKNIFYLTVYGSVLGAGSFLLQNFSVHINSILQSFGLSEEMHNPVAVFVMVGILLAGAAFGFWIVRRFVISKDGRVDAGVAQFVKWAMRIIGATFILQSTVDTPLAIGVLLSCGVICNVPRWLRGWCKASGNRNYSLQRPGEARRTHVHAEFLSRSTPKGKLWDSPKHYFGWIDHSPSPTMQMQKKDYYSTFHKTPKRKKFTKKEWDDFTRDSTRQALAKWASSPEFTEWIMKRADRIKVLPTETSDVTMGGESDSTDDVGSGIGFKLFNLH</sequence>
<name>A0ACB9PKL2_BAUVA</name>
<comment type="caution">
    <text evidence="1">The sequence shown here is derived from an EMBL/GenBank/DDBJ whole genome shotgun (WGS) entry which is preliminary data.</text>
</comment>
<evidence type="ECO:0000313" key="2">
    <source>
        <dbReference type="Proteomes" id="UP000828941"/>
    </source>
</evidence>
<keyword evidence="2" id="KW-1185">Reference proteome</keyword>
<organism evidence="1 2">
    <name type="scientific">Bauhinia variegata</name>
    <name type="common">Purple orchid tree</name>
    <name type="synonym">Phanera variegata</name>
    <dbReference type="NCBI Taxonomy" id="167791"/>
    <lineage>
        <taxon>Eukaryota</taxon>
        <taxon>Viridiplantae</taxon>
        <taxon>Streptophyta</taxon>
        <taxon>Embryophyta</taxon>
        <taxon>Tracheophyta</taxon>
        <taxon>Spermatophyta</taxon>
        <taxon>Magnoliopsida</taxon>
        <taxon>eudicotyledons</taxon>
        <taxon>Gunneridae</taxon>
        <taxon>Pentapetalae</taxon>
        <taxon>rosids</taxon>
        <taxon>fabids</taxon>
        <taxon>Fabales</taxon>
        <taxon>Fabaceae</taxon>
        <taxon>Cercidoideae</taxon>
        <taxon>Cercideae</taxon>
        <taxon>Bauhiniinae</taxon>
        <taxon>Bauhinia</taxon>
    </lineage>
</organism>
<gene>
    <name evidence="1" type="ORF">L6164_009208</name>
</gene>
<reference evidence="1 2" key="1">
    <citation type="journal article" date="2022" name="DNA Res.">
        <title>Chromosomal-level genome assembly of the orchid tree Bauhinia variegata (Leguminosae; Cercidoideae) supports the allotetraploid origin hypothesis of Bauhinia.</title>
        <authorList>
            <person name="Zhong Y."/>
            <person name="Chen Y."/>
            <person name="Zheng D."/>
            <person name="Pang J."/>
            <person name="Liu Y."/>
            <person name="Luo S."/>
            <person name="Meng S."/>
            <person name="Qian L."/>
            <person name="Wei D."/>
            <person name="Dai S."/>
            <person name="Zhou R."/>
        </authorList>
    </citation>
    <scope>NUCLEOTIDE SEQUENCE [LARGE SCALE GENOMIC DNA]</scope>
    <source>
        <strain evidence="1">BV-YZ2020</strain>
    </source>
</reference>
<dbReference type="Proteomes" id="UP000828941">
    <property type="component" value="Chromosome 4"/>
</dbReference>
<evidence type="ECO:0000313" key="1">
    <source>
        <dbReference type="EMBL" id="KAI4348489.1"/>
    </source>
</evidence>
<protein>
    <submittedName>
        <fullName evidence="1">Uncharacterized protein</fullName>
    </submittedName>
</protein>
<dbReference type="EMBL" id="CM039429">
    <property type="protein sequence ID" value="KAI4348489.1"/>
    <property type="molecule type" value="Genomic_DNA"/>
</dbReference>
<accession>A0ACB9PKL2</accession>
<proteinExistence type="predicted"/>